<evidence type="ECO:0000256" key="4">
    <source>
        <dbReference type="ARBA" id="ARBA00023136"/>
    </source>
</evidence>
<evidence type="ECO:0000313" key="8">
    <source>
        <dbReference type="EMBL" id="TKH08352.1"/>
    </source>
</evidence>
<evidence type="ECO:0000259" key="7">
    <source>
        <dbReference type="Pfam" id="PF12698"/>
    </source>
</evidence>
<feature type="transmembrane region" description="Helical" evidence="6">
    <location>
        <begin position="604"/>
        <end position="626"/>
    </location>
</feature>
<dbReference type="InterPro" id="IPR013525">
    <property type="entry name" value="ABC2_TM"/>
</dbReference>
<proteinExistence type="predicted"/>
<dbReference type="NCBIfam" id="TIGR03057">
    <property type="entry name" value="xxxLxxG_by_4"/>
    <property type="match status" value="3"/>
</dbReference>
<feature type="domain" description="ABC-2 type transporter transmembrane" evidence="7">
    <location>
        <begin position="25"/>
        <end position="171"/>
    </location>
</feature>
<dbReference type="AlphaFoldDB" id="A0A9X8ZEA7"/>
<dbReference type="InterPro" id="IPR051328">
    <property type="entry name" value="T7SS_ABC-Transporter"/>
</dbReference>
<feature type="transmembrane region" description="Helical" evidence="6">
    <location>
        <begin position="674"/>
        <end position="697"/>
    </location>
</feature>
<dbReference type="InterPro" id="IPR017501">
    <property type="entry name" value="Phage_infect_YhgE_C"/>
</dbReference>
<accession>A0A9X8ZEA7</accession>
<dbReference type="InterPro" id="IPR017500">
    <property type="entry name" value="Phage_infect_YhgE_N"/>
</dbReference>
<dbReference type="Proteomes" id="UP000309170">
    <property type="component" value="Unassembled WGS sequence"/>
</dbReference>
<dbReference type="GO" id="GO:0140359">
    <property type="term" value="F:ABC-type transporter activity"/>
    <property type="evidence" value="ECO:0007669"/>
    <property type="project" value="InterPro"/>
</dbReference>
<dbReference type="EMBL" id="SZNT01000383">
    <property type="protein sequence ID" value="TKH08352.1"/>
    <property type="molecule type" value="Genomic_DNA"/>
</dbReference>
<dbReference type="NCBIfam" id="TIGR03062">
    <property type="entry name" value="pip_yhgE_Cterm"/>
    <property type="match status" value="1"/>
</dbReference>
<protein>
    <submittedName>
        <fullName evidence="8">YhgE/Pip domain-containing protein</fullName>
    </submittedName>
</protein>
<evidence type="ECO:0000313" key="9">
    <source>
        <dbReference type="Proteomes" id="UP000309170"/>
    </source>
</evidence>
<evidence type="ECO:0000256" key="3">
    <source>
        <dbReference type="ARBA" id="ARBA00022989"/>
    </source>
</evidence>
<dbReference type="NCBIfam" id="TIGR03061">
    <property type="entry name" value="pip_yhgE_Nterm"/>
    <property type="match status" value="1"/>
</dbReference>
<organism evidence="8 9">
    <name type="scientific">Peribacillus simplex</name>
    <dbReference type="NCBI Taxonomy" id="1478"/>
    <lineage>
        <taxon>Bacteria</taxon>
        <taxon>Bacillati</taxon>
        <taxon>Bacillota</taxon>
        <taxon>Bacilli</taxon>
        <taxon>Bacillales</taxon>
        <taxon>Bacillaceae</taxon>
        <taxon>Peribacillus</taxon>
    </lineage>
</organism>
<feature type="transmembrane region" description="Helical" evidence="6">
    <location>
        <begin position="646"/>
        <end position="668"/>
    </location>
</feature>
<gene>
    <name evidence="8" type="ORF">FC678_20525</name>
</gene>
<keyword evidence="4 6" id="KW-0472">Membrane</keyword>
<keyword evidence="3 6" id="KW-1133">Transmembrane helix</keyword>
<dbReference type="Gene3D" id="3.40.1710.10">
    <property type="entry name" value="abc type-2 transporter like domain"/>
    <property type="match status" value="1"/>
</dbReference>
<evidence type="ECO:0000256" key="1">
    <source>
        <dbReference type="ARBA" id="ARBA00004141"/>
    </source>
</evidence>
<dbReference type="PANTHER" id="PTHR43077">
    <property type="entry name" value="TRANSPORT PERMEASE YVFS-RELATED"/>
    <property type="match status" value="1"/>
</dbReference>
<sequence>MVGVLKSLKGEFLAIIKHPMILISIIGIILIPLLYSGTFLWAFWDPYGKVDQLPVAIVNMDEGAEFNDSELTIGKDLVKELKEKKDFDWHFVSQKEANEGLENQDYYMKIEIPKNFSKNATTLQEDNPKKLDLIYTSNEGFNYISTKIGDAASERIKGEVSSAVTKTYAESMFDNLNEVADGLKSASDGAGELKDGTDTVKNGSSDLGEGINSAKEGSKKVDEGIDSLHSGSVEIHENLEKLAEKSLTFSNGVGSAAAGSKELNQGLQQFSSGVGQMKDGQSELLQGAKKSEAGTGDLASGLQQSLEGFNQIEEKLPALTEGANGVAAGAAQLSGSLSDWSAASNEAKAGASEVSAGLDEVISGLKQQSEAADDPAEKARLEEVISSLTRISEGSKGVSEGVGKLSASATEIAKGSNSLSDGANQLGEGTSALSGGFTQLKKAQDKLAKGANELKNGQGQLVSGLTTFGDSIDSAQSGLGQLTEGSNNLVSGLDQLEDGSKQLSSGTSKLSEGSKGLVTGTDKLKEGSSSLTSGMGELANGAIKLQDGIAKLSDGSAELHEELNDGANEAGKIKSNEEVYDMFASPVKVDKLPINNVPNYGTSFAPYLISLSLFIGAIVLTIIFPLRDPAVKPASGFSWFISKYSVMALIGICQAILVDSILILGLGINVTSLPLFFAVSILASCTFMAIIQFLGSAFDNPGRFIALLILILQLTSSGGTFPNELVPGFLQGFTPFLPMTYSINAFRAVISTGDYSFMWHNLGILAIFLVAALILSLLYFMYRHKKLNGALNEQQEEATVQ</sequence>
<feature type="transmembrane region" description="Helical" evidence="6">
    <location>
        <begin position="21"/>
        <end position="44"/>
    </location>
</feature>
<feature type="transmembrane region" description="Helical" evidence="6">
    <location>
        <begin position="762"/>
        <end position="782"/>
    </location>
</feature>
<dbReference type="SUPFAM" id="SSF58104">
    <property type="entry name" value="Methyl-accepting chemotaxis protein (MCP) signaling domain"/>
    <property type="match status" value="1"/>
</dbReference>
<dbReference type="GO" id="GO:0016020">
    <property type="term" value="C:membrane"/>
    <property type="evidence" value="ECO:0007669"/>
    <property type="project" value="UniProtKB-SubCell"/>
</dbReference>
<dbReference type="InterPro" id="IPR023908">
    <property type="entry name" value="xxxLxxG_rpt"/>
</dbReference>
<dbReference type="Gene3D" id="1.10.287.950">
    <property type="entry name" value="Methyl-accepting chemotaxis protein"/>
    <property type="match status" value="2"/>
</dbReference>
<feature type="domain" description="ABC-2 type transporter transmembrane" evidence="7">
    <location>
        <begin position="582"/>
        <end position="778"/>
    </location>
</feature>
<evidence type="ECO:0000256" key="6">
    <source>
        <dbReference type="SAM" id="Phobius"/>
    </source>
</evidence>
<feature type="region of interest" description="Disordered" evidence="5">
    <location>
        <begin position="498"/>
        <end position="527"/>
    </location>
</feature>
<dbReference type="Pfam" id="PF12698">
    <property type="entry name" value="ABC2_membrane_3"/>
    <property type="match status" value="2"/>
</dbReference>
<name>A0A9X8ZEA7_9BACI</name>
<reference evidence="8 9" key="1">
    <citation type="journal article" date="2019" name="Environ. Microbiol.">
        <title>An active ?-lactamase is a part of an orchestrated cell wall stress resistance network of Bacillus subtilis and related rhizosphere species.</title>
        <authorList>
            <person name="Bucher T."/>
            <person name="Keren-Paz A."/>
            <person name="Hausser J."/>
            <person name="Olender T."/>
            <person name="Cytryn E."/>
            <person name="Kolodkin-Gal I."/>
        </authorList>
    </citation>
    <scope>NUCLEOTIDE SEQUENCE [LARGE SCALE GENOMIC DNA]</scope>
    <source>
        <strain evidence="8 9">I4</strain>
    </source>
</reference>
<evidence type="ECO:0000256" key="5">
    <source>
        <dbReference type="SAM" id="MobiDB-lite"/>
    </source>
</evidence>
<keyword evidence="2 6" id="KW-0812">Transmembrane</keyword>
<comment type="subcellular location">
    <subcellularLocation>
        <location evidence="1">Membrane</location>
        <topology evidence="1">Multi-pass membrane protein</topology>
    </subcellularLocation>
</comment>
<dbReference type="PANTHER" id="PTHR43077:SF5">
    <property type="entry name" value="PHAGE INFECTION PROTEIN"/>
    <property type="match status" value="1"/>
</dbReference>
<feature type="transmembrane region" description="Helical" evidence="6">
    <location>
        <begin position="704"/>
        <end position="721"/>
    </location>
</feature>
<feature type="compositionally biased region" description="Polar residues" evidence="5">
    <location>
        <begin position="501"/>
        <end position="511"/>
    </location>
</feature>
<feature type="region of interest" description="Disordered" evidence="5">
    <location>
        <begin position="187"/>
        <end position="220"/>
    </location>
</feature>
<comment type="caution">
    <text evidence="8">The sequence shown here is derived from an EMBL/GenBank/DDBJ whole genome shotgun (WGS) entry which is preliminary data.</text>
</comment>
<evidence type="ECO:0000256" key="2">
    <source>
        <dbReference type="ARBA" id="ARBA00022692"/>
    </source>
</evidence>